<dbReference type="RefSeq" id="WP_378218996.1">
    <property type="nucleotide sequence ID" value="NZ_JBHRTK010000004.1"/>
</dbReference>
<evidence type="ECO:0000313" key="1">
    <source>
        <dbReference type="EMBL" id="MFC3205488.1"/>
    </source>
</evidence>
<accession>A0ABV7K575</accession>
<dbReference type="Gene3D" id="6.10.250.730">
    <property type="match status" value="1"/>
</dbReference>
<keyword evidence="2" id="KW-1185">Reference proteome</keyword>
<dbReference type="Pfam" id="PF06169">
    <property type="entry name" value="DUF982"/>
    <property type="match status" value="1"/>
</dbReference>
<dbReference type="InterPro" id="IPR010385">
    <property type="entry name" value="DUF982"/>
</dbReference>
<proteinExistence type="predicted"/>
<protein>
    <submittedName>
        <fullName evidence="1">DUF982 domain-containing protein</fullName>
    </submittedName>
</protein>
<gene>
    <name evidence="1" type="ORF">ACFOHJ_04630</name>
</gene>
<sequence length="82" mass="8901">MTIRTSLGPRRSVDCVADAARALASVNWPKKDSARYRETARIVDDALSGHCNPTTALEAFRKLAAEDGVLIKLRPATQDPPP</sequence>
<organism evidence="1 2">
    <name type="scientific">Aquamicrobium soli</name>
    <dbReference type="NCBI Taxonomy" id="1811518"/>
    <lineage>
        <taxon>Bacteria</taxon>
        <taxon>Pseudomonadati</taxon>
        <taxon>Pseudomonadota</taxon>
        <taxon>Alphaproteobacteria</taxon>
        <taxon>Hyphomicrobiales</taxon>
        <taxon>Phyllobacteriaceae</taxon>
        <taxon>Aquamicrobium</taxon>
    </lineage>
</organism>
<comment type="caution">
    <text evidence="1">The sequence shown here is derived from an EMBL/GenBank/DDBJ whole genome shotgun (WGS) entry which is preliminary data.</text>
</comment>
<dbReference type="Proteomes" id="UP001595583">
    <property type="component" value="Unassembled WGS sequence"/>
</dbReference>
<dbReference type="EMBL" id="JBHRTK010000004">
    <property type="protein sequence ID" value="MFC3205488.1"/>
    <property type="molecule type" value="Genomic_DNA"/>
</dbReference>
<name>A0ABV7K575_9HYPH</name>
<reference evidence="2" key="1">
    <citation type="journal article" date="2019" name="Int. J. Syst. Evol. Microbiol.">
        <title>The Global Catalogue of Microorganisms (GCM) 10K type strain sequencing project: providing services to taxonomists for standard genome sequencing and annotation.</title>
        <authorList>
            <consortium name="The Broad Institute Genomics Platform"/>
            <consortium name="The Broad Institute Genome Sequencing Center for Infectious Disease"/>
            <person name="Wu L."/>
            <person name="Ma J."/>
        </authorList>
    </citation>
    <scope>NUCLEOTIDE SEQUENCE [LARGE SCALE GENOMIC DNA]</scope>
    <source>
        <strain evidence="2">KCTC 52165</strain>
    </source>
</reference>
<evidence type="ECO:0000313" key="2">
    <source>
        <dbReference type="Proteomes" id="UP001595583"/>
    </source>
</evidence>